<name>A0A0D9Z7B0_9ORYZ</name>
<dbReference type="PANTHER" id="PTHR31225:SF222">
    <property type="entry name" value="ALPHA-COPAENE SYNTHASE"/>
    <property type="match status" value="1"/>
</dbReference>
<reference evidence="3" key="2">
    <citation type="submission" date="2018-05" db="EMBL/GenBank/DDBJ databases">
        <title>OgluRS3 (Oryza glumaepatula Reference Sequence Version 3).</title>
        <authorList>
            <person name="Zhang J."/>
            <person name="Kudrna D."/>
            <person name="Lee S."/>
            <person name="Talag J."/>
            <person name="Welchert J."/>
            <person name="Wing R.A."/>
        </authorList>
    </citation>
    <scope>NUCLEOTIDE SEQUENCE [LARGE SCALE GENOMIC DNA]</scope>
</reference>
<dbReference type="SUPFAM" id="SSF48576">
    <property type="entry name" value="Terpenoid synthases"/>
    <property type="match status" value="1"/>
</dbReference>
<dbReference type="GO" id="GO:0010333">
    <property type="term" value="F:terpene synthase activity"/>
    <property type="evidence" value="ECO:0007669"/>
    <property type="project" value="InterPro"/>
</dbReference>
<dbReference type="InterPro" id="IPR005630">
    <property type="entry name" value="Terpene_synthase_metal-bd"/>
</dbReference>
<reference evidence="3" key="1">
    <citation type="submission" date="2015-04" db="UniProtKB">
        <authorList>
            <consortium name="EnsemblPlants"/>
        </authorList>
    </citation>
    <scope>IDENTIFICATION</scope>
</reference>
<dbReference type="Gene3D" id="1.10.600.10">
    <property type="entry name" value="Farnesyl Diphosphate Synthase"/>
    <property type="match status" value="1"/>
</dbReference>
<dbReference type="InterPro" id="IPR050148">
    <property type="entry name" value="Terpene_synthase-like"/>
</dbReference>
<dbReference type="HOGENOM" id="CLU_003125_1_2_1"/>
<organism evidence="3">
    <name type="scientific">Oryza glumipatula</name>
    <dbReference type="NCBI Taxonomy" id="40148"/>
    <lineage>
        <taxon>Eukaryota</taxon>
        <taxon>Viridiplantae</taxon>
        <taxon>Streptophyta</taxon>
        <taxon>Embryophyta</taxon>
        <taxon>Tracheophyta</taxon>
        <taxon>Spermatophyta</taxon>
        <taxon>Magnoliopsida</taxon>
        <taxon>Liliopsida</taxon>
        <taxon>Poales</taxon>
        <taxon>Poaceae</taxon>
        <taxon>BOP clade</taxon>
        <taxon>Oryzoideae</taxon>
        <taxon>Oryzeae</taxon>
        <taxon>Oryzinae</taxon>
        <taxon>Oryza</taxon>
    </lineage>
</organism>
<keyword evidence="1" id="KW-0479">Metal-binding</keyword>
<keyword evidence="4" id="KW-1185">Reference proteome</keyword>
<accession>A0A0D9Z7B0</accession>
<dbReference type="InterPro" id="IPR008949">
    <property type="entry name" value="Isoprenoid_synthase_dom_sf"/>
</dbReference>
<dbReference type="PANTHER" id="PTHR31225">
    <property type="entry name" value="OS04G0344100 PROTEIN-RELATED"/>
    <property type="match status" value="1"/>
</dbReference>
<sequence length="167" mass="18410">MDQQGSNSLSSRKGIKMSVMSAGIQALSVCILVGMGDMVTEGAIEWAIGNNDAVRAGGEVARFMDDMAAFKNGRNKLDVASSVECYIKEYNVTSEVALAKIGSLVEDAWKTINQAHIDRRELLPFVHRVTNLSRSMAILFLDKRDAYTYSKDFKGTMESHFVKPIPL</sequence>
<dbReference type="AlphaFoldDB" id="A0A0D9Z7B0"/>
<dbReference type="GO" id="GO:0016114">
    <property type="term" value="P:terpenoid biosynthetic process"/>
    <property type="evidence" value="ECO:0007669"/>
    <property type="project" value="InterPro"/>
</dbReference>
<proteinExistence type="predicted"/>
<dbReference type="Proteomes" id="UP000026961">
    <property type="component" value="Chromosome 3"/>
</dbReference>
<evidence type="ECO:0000313" key="4">
    <source>
        <dbReference type="Proteomes" id="UP000026961"/>
    </source>
</evidence>
<dbReference type="Gramene" id="OGLUM03G17700.3">
    <property type="protein sequence ID" value="OGLUM03G17700.3"/>
    <property type="gene ID" value="OGLUM03G17700"/>
</dbReference>
<dbReference type="GO" id="GO:0000287">
    <property type="term" value="F:magnesium ion binding"/>
    <property type="evidence" value="ECO:0007669"/>
    <property type="project" value="InterPro"/>
</dbReference>
<evidence type="ECO:0000256" key="1">
    <source>
        <dbReference type="ARBA" id="ARBA00022723"/>
    </source>
</evidence>
<dbReference type="Pfam" id="PF03936">
    <property type="entry name" value="Terpene_synth_C"/>
    <property type="match status" value="1"/>
</dbReference>
<protein>
    <recommendedName>
        <fullName evidence="2">Terpene synthase metal-binding domain-containing protein</fullName>
    </recommendedName>
</protein>
<feature type="domain" description="Terpene synthase metal-binding" evidence="2">
    <location>
        <begin position="15"/>
        <end position="111"/>
    </location>
</feature>
<evidence type="ECO:0000259" key="2">
    <source>
        <dbReference type="Pfam" id="PF03936"/>
    </source>
</evidence>
<evidence type="ECO:0000313" key="3">
    <source>
        <dbReference type="EnsemblPlants" id="OGLUM03G17700.3"/>
    </source>
</evidence>
<dbReference type="EnsemblPlants" id="OGLUM03G17700.3">
    <property type="protein sequence ID" value="OGLUM03G17700.3"/>
    <property type="gene ID" value="OGLUM03G17700"/>
</dbReference>